<accession>A0AAJ7C410</accession>
<feature type="chain" id="PRO_5042462337" evidence="1">
    <location>
        <begin position="19"/>
        <end position="97"/>
    </location>
</feature>
<gene>
    <name evidence="3" type="primary">LOC107270421</name>
</gene>
<dbReference type="RefSeq" id="XP_015600915.1">
    <property type="nucleotide sequence ID" value="XM_015745429.2"/>
</dbReference>
<evidence type="ECO:0000313" key="3">
    <source>
        <dbReference type="RefSeq" id="XP_015600915.1"/>
    </source>
</evidence>
<feature type="signal peptide" evidence="1">
    <location>
        <begin position="1"/>
        <end position="18"/>
    </location>
</feature>
<evidence type="ECO:0000256" key="1">
    <source>
        <dbReference type="SAM" id="SignalP"/>
    </source>
</evidence>
<keyword evidence="1" id="KW-0732">Signal</keyword>
<proteinExistence type="predicted"/>
<keyword evidence="2" id="KW-1185">Reference proteome</keyword>
<name>A0AAJ7C410_CEPCN</name>
<organism evidence="2 3">
    <name type="scientific">Cephus cinctus</name>
    <name type="common">Wheat stem sawfly</name>
    <dbReference type="NCBI Taxonomy" id="211228"/>
    <lineage>
        <taxon>Eukaryota</taxon>
        <taxon>Metazoa</taxon>
        <taxon>Ecdysozoa</taxon>
        <taxon>Arthropoda</taxon>
        <taxon>Hexapoda</taxon>
        <taxon>Insecta</taxon>
        <taxon>Pterygota</taxon>
        <taxon>Neoptera</taxon>
        <taxon>Endopterygota</taxon>
        <taxon>Hymenoptera</taxon>
        <taxon>Cephoidea</taxon>
        <taxon>Cephidae</taxon>
        <taxon>Cephus</taxon>
    </lineage>
</organism>
<evidence type="ECO:0000313" key="2">
    <source>
        <dbReference type="Proteomes" id="UP000694920"/>
    </source>
</evidence>
<dbReference type="Proteomes" id="UP000694920">
    <property type="component" value="Unplaced"/>
</dbReference>
<sequence length="97" mass="10425">MTLSLLFITFLSNVIVRSAPVPELDKFNNVSSTEPIATTNSATSGVSSVSVHEGNITNILKNLNVEPSVILNQTLDTAQDTIKNVFSTATQILYKAD</sequence>
<reference evidence="3" key="1">
    <citation type="submission" date="2025-08" db="UniProtKB">
        <authorList>
            <consortium name="RefSeq"/>
        </authorList>
    </citation>
    <scope>IDENTIFICATION</scope>
</reference>
<dbReference type="GeneID" id="107270421"/>
<dbReference type="AlphaFoldDB" id="A0AAJ7C410"/>
<protein>
    <submittedName>
        <fullName evidence="3">Uncharacterized protein LOC107270421 isoform X2</fullName>
    </submittedName>
</protein>